<dbReference type="EMBL" id="JABEZZ010081807">
    <property type="protein sequence ID" value="MBA0603947.1"/>
    <property type="molecule type" value="Genomic_DNA"/>
</dbReference>
<feature type="compositionally biased region" description="Basic and acidic residues" evidence="1">
    <location>
        <begin position="46"/>
        <end position="57"/>
    </location>
</feature>
<gene>
    <name evidence="2" type="ORF">Gorai_008541</name>
</gene>
<feature type="region of interest" description="Disordered" evidence="1">
    <location>
        <begin position="1"/>
        <end position="169"/>
    </location>
</feature>
<feature type="compositionally biased region" description="Pro residues" evidence="1">
    <location>
        <begin position="1"/>
        <end position="11"/>
    </location>
</feature>
<dbReference type="PANTHER" id="PTHR34660">
    <property type="entry name" value="MYB-LIKE PROTEIN X"/>
    <property type="match status" value="1"/>
</dbReference>
<feature type="region of interest" description="Disordered" evidence="1">
    <location>
        <begin position="182"/>
        <end position="406"/>
    </location>
</feature>
<feature type="compositionally biased region" description="Basic and acidic residues" evidence="1">
    <location>
        <begin position="216"/>
        <end position="242"/>
    </location>
</feature>
<sequence>MSRCFPFPPPGYEKKARTDDVDLLNKEKQKEKSHKKEKKEKREKKEKKEKDRSDGKHKDKKDKKEKHKDKDKKKEKSRDKEKERERSNNSEEKKFPGQPDGQNGEKTSDEKKFLEKPEGHSGEKFIQKEKGRDKDRSSFSSEKNFAGHISSFNREKIGQNSHPAQGFRDSKFVQELAGRVRDEGAGAASQLADKSMGTNRKRDEGMVGFVAKTAHKPAEEKEKSKRSDHRRFDVQGIKEETRAGGNAMVPNLAGAVKAKVEGIPKQVENNTEKRGEGKEKVKEKEGDNKTKDRRKDKDREKKSHGKDKDRDKAKEEKAKAKAKGEHRNLELDNLKGSNKDGPGGNINLKTSHPSKDGNKGVVAEENLRKRKDLEKNGFFHVDDIKPNKLPKSSSSQPLTGNGRTLEPCQAPIPLTLDSKGAGTSLKVDNKERKVNGIIEAQLLSVSPPKQLSSSAQASQIDEVSIRPPHPDLKYLSQVLSVPKMEQWSDFDDQSWLFHSIESQSKKPKVGFSEIDEPPQVWAEALQIESADVCALPILLLSNSSVAVNVFEQLTAILICHGNHHVGPSRHSTAGSVGCISASWYQATNSFQSTQTDESNRMTEGCLKRSYRFFRSDLSLTKLSWS</sequence>
<feature type="compositionally biased region" description="Basic and acidic residues" evidence="1">
    <location>
        <begin position="365"/>
        <end position="386"/>
    </location>
</feature>
<comment type="caution">
    <text evidence="2">The sequence shown here is derived from an EMBL/GenBank/DDBJ whole genome shotgun (WGS) entry which is preliminary data.</text>
</comment>
<feature type="compositionally biased region" description="Polar residues" evidence="1">
    <location>
        <begin position="390"/>
        <end position="402"/>
    </location>
</feature>
<evidence type="ECO:0000256" key="1">
    <source>
        <dbReference type="SAM" id="MobiDB-lite"/>
    </source>
</evidence>
<proteinExistence type="predicted"/>
<dbReference type="PANTHER" id="PTHR34660:SF3">
    <property type="entry name" value="RRM DOMAIN-CONTAINING PROTEIN"/>
    <property type="match status" value="1"/>
</dbReference>
<accession>A0A7J8QQT3</accession>
<feature type="compositionally biased region" description="Basic and acidic residues" evidence="1">
    <location>
        <begin position="270"/>
        <end position="333"/>
    </location>
</feature>
<feature type="compositionally biased region" description="Basic and acidic residues" evidence="1">
    <location>
        <begin position="106"/>
        <end position="137"/>
    </location>
</feature>
<feature type="compositionally biased region" description="Basic residues" evidence="1">
    <location>
        <begin position="58"/>
        <end position="71"/>
    </location>
</feature>
<organism evidence="2 3">
    <name type="scientific">Gossypium raimondii</name>
    <name type="common">Peruvian cotton</name>
    <name type="synonym">Gossypium klotzschianum subsp. raimondii</name>
    <dbReference type="NCBI Taxonomy" id="29730"/>
    <lineage>
        <taxon>Eukaryota</taxon>
        <taxon>Viridiplantae</taxon>
        <taxon>Streptophyta</taxon>
        <taxon>Embryophyta</taxon>
        <taxon>Tracheophyta</taxon>
        <taxon>Spermatophyta</taxon>
        <taxon>Magnoliopsida</taxon>
        <taxon>eudicotyledons</taxon>
        <taxon>Gunneridae</taxon>
        <taxon>Pentapetalae</taxon>
        <taxon>rosids</taxon>
        <taxon>malvids</taxon>
        <taxon>Malvales</taxon>
        <taxon>Malvaceae</taxon>
        <taxon>Malvoideae</taxon>
        <taxon>Gossypium</taxon>
    </lineage>
</organism>
<dbReference type="AlphaFoldDB" id="A0A7J8QQT3"/>
<protein>
    <submittedName>
        <fullName evidence="2">Uncharacterized protein</fullName>
    </submittedName>
</protein>
<evidence type="ECO:0000313" key="2">
    <source>
        <dbReference type="EMBL" id="MBA0603947.1"/>
    </source>
</evidence>
<evidence type="ECO:0000313" key="3">
    <source>
        <dbReference type="Proteomes" id="UP000593578"/>
    </source>
</evidence>
<feature type="compositionally biased region" description="Basic residues" evidence="1">
    <location>
        <begin position="31"/>
        <end position="45"/>
    </location>
</feature>
<name>A0A7J8QQT3_GOSRA</name>
<dbReference type="Proteomes" id="UP000593578">
    <property type="component" value="Unassembled WGS sequence"/>
</dbReference>
<feature type="compositionally biased region" description="Basic and acidic residues" evidence="1">
    <location>
        <begin position="72"/>
        <end position="95"/>
    </location>
</feature>
<feature type="compositionally biased region" description="Basic and acidic residues" evidence="1">
    <location>
        <begin position="12"/>
        <end position="30"/>
    </location>
</feature>
<reference evidence="2 3" key="1">
    <citation type="journal article" date="2019" name="Genome Biol. Evol.">
        <title>Insights into the evolution of the New World diploid cottons (Gossypium, subgenus Houzingenia) based on genome sequencing.</title>
        <authorList>
            <person name="Grover C.E."/>
            <person name="Arick M.A. 2nd"/>
            <person name="Thrash A."/>
            <person name="Conover J.L."/>
            <person name="Sanders W.S."/>
            <person name="Peterson D.G."/>
            <person name="Frelichowski J.E."/>
            <person name="Scheffler J.A."/>
            <person name="Scheffler B.E."/>
            <person name="Wendel J.F."/>
        </authorList>
    </citation>
    <scope>NUCLEOTIDE SEQUENCE [LARGE SCALE GENOMIC DNA]</scope>
    <source>
        <strain evidence="2">8</strain>
        <tissue evidence="2">Leaf</tissue>
    </source>
</reference>